<accession>A0AA86N7I9</accession>
<keyword evidence="4" id="KW-0539">Nucleus</keyword>
<dbReference type="GO" id="GO:0005634">
    <property type="term" value="C:nucleus"/>
    <property type="evidence" value="ECO:0007669"/>
    <property type="project" value="UniProtKB-SubCell"/>
</dbReference>
<dbReference type="InterPro" id="IPR007854">
    <property type="entry name" value="Fip1_dom"/>
</dbReference>
<evidence type="ECO:0000313" key="8">
    <source>
        <dbReference type="EMBL" id="CAL5981589.1"/>
    </source>
</evidence>
<evidence type="ECO:0000256" key="4">
    <source>
        <dbReference type="ARBA" id="ARBA00023242"/>
    </source>
</evidence>
<evidence type="ECO:0000313" key="6">
    <source>
        <dbReference type="EMBL" id="CAI9913874.1"/>
    </source>
</evidence>
<reference evidence="6" key="1">
    <citation type="submission" date="2023-06" db="EMBL/GenBank/DDBJ databases">
        <authorList>
            <person name="Kurt Z."/>
        </authorList>
    </citation>
    <scope>NUCLEOTIDE SEQUENCE</scope>
</reference>
<dbReference type="EMBL" id="CAXDID020000437">
    <property type="protein sequence ID" value="CAL6091617.1"/>
    <property type="molecule type" value="Genomic_DNA"/>
</dbReference>
<evidence type="ECO:0000256" key="3">
    <source>
        <dbReference type="ARBA" id="ARBA00022664"/>
    </source>
</evidence>
<comment type="subcellular location">
    <subcellularLocation>
        <location evidence="1">Nucleus</location>
    </subcellularLocation>
</comment>
<evidence type="ECO:0000256" key="2">
    <source>
        <dbReference type="ARBA" id="ARBA00007459"/>
    </source>
</evidence>
<name>A0AA86N7I9_9EUKA</name>
<evidence type="ECO:0000256" key="1">
    <source>
        <dbReference type="ARBA" id="ARBA00004123"/>
    </source>
</evidence>
<sequence length="82" mass="9818">MSDNESSSSCINLDMQEQMTQQYIPKYANELITELDLNTLSGERQWRNCKTSAELAQYFNYGFDEITFRLYQKFLKEEKRNK</sequence>
<gene>
    <name evidence="6" type="ORF">HINF_LOCUS1519</name>
    <name evidence="7" type="ORF">HINF_LOCUS15263</name>
    <name evidence="9" type="ORF">HINF_LOCUS43326</name>
    <name evidence="10" type="ORF">HINF_LOCUS65872</name>
    <name evidence="8" type="ORF">HINF_LOCUS6731</name>
</gene>
<evidence type="ECO:0000313" key="11">
    <source>
        <dbReference type="Proteomes" id="UP001642409"/>
    </source>
</evidence>
<dbReference type="AlphaFoldDB" id="A0AA86N7I9"/>
<feature type="domain" description="Pre-mRNA polyadenylation factor Fip1" evidence="5">
    <location>
        <begin position="34"/>
        <end position="74"/>
    </location>
</feature>
<proteinExistence type="inferred from homology"/>
<dbReference type="EMBL" id="CATOUU010000038">
    <property type="protein sequence ID" value="CAI9913874.1"/>
    <property type="molecule type" value="Genomic_DNA"/>
</dbReference>
<dbReference type="EMBL" id="CAXDID020000013">
    <property type="protein sequence ID" value="CAL5981589.1"/>
    <property type="molecule type" value="Genomic_DNA"/>
</dbReference>
<keyword evidence="3" id="KW-0507">mRNA processing</keyword>
<keyword evidence="11" id="KW-1185">Reference proteome</keyword>
<reference evidence="8 11" key="2">
    <citation type="submission" date="2024-07" db="EMBL/GenBank/DDBJ databases">
        <authorList>
            <person name="Akdeniz Z."/>
        </authorList>
    </citation>
    <scope>NUCLEOTIDE SEQUENCE [LARGE SCALE GENOMIC DNA]</scope>
</reference>
<dbReference type="EMBL" id="CAXDID020000180">
    <property type="protein sequence ID" value="CAL6049472.1"/>
    <property type="molecule type" value="Genomic_DNA"/>
</dbReference>
<organism evidence="6">
    <name type="scientific">Hexamita inflata</name>
    <dbReference type="NCBI Taxonomy" id="28002"/>
    <lineage>
        <taxon>Eukaryota</taxon>
        <taxon>Metamonada</taxon>
        <taxon>Diplomonadida</taxon>
        <taxon>Hexamitidae</taxon>
        <taxon>Hexamitinae</taxon>
        <taxon>Hexamita</taxon>
    </lineage>
</organism>
<dbReference type="GO" id="GO:0006397">
    <property type="term" value="P:mRNA processing"/>
    <property type="evidence" value="ECO:0007669"/>
    <property type="project" value="UniProtKB-KW"/>
</dbReference>
<evidence type="ECO:0000313" key="10">
    <source>
        <dbReference type="EMBL" id="CAL6091617.1"/>
    </source>
</evidence>
<evidence type="ECO:0000259" key="5">
    <source>
        <dbReference type="Pfam" id="PF05182"/>
    </source>
</evidence>
<comment type="similarity">
    <text evidence="2">Belongs to the FIP1 family.</text>
</comment>
<dbReference type="EMBL" id="CATOUU010000384">
    <property type="protein sequence ID" value="CAI9927618.1"/>
    <property type="molecule type" value="Genomic_DNA"/>
</dbReference>
<evidence type="ECO:0000313" key="9">
    <source>
        <dbReference type="EMBL" id="CAL6049472.1"/>
    </source>
</evidence>
<protein>
    <submittedName>
        <fullName evidence="6">Fip1 motif-containing protein</fullName>
    </submittedName>
    <submittedName>
        <fullName evidence="8">Fip1_motif-containing protein</fullName>
    </submittedName>
</protein>
<dbReference type="Pfam" id="PF05182">
    <property type="entry name" value="Fip1"/>
    <property type="match status" value="1"/>
</dbReference>
<evidence type="ECO:0000313" key="7">
    <source>
        <dbReference type="EMBL" id="CAI9927618.1"/>
    </source>
</evidence>
<dbReference type="Proteomes" id="UP001642409">
    <property type="component" value="Unassembled WGS sequence"/>
</dbReference>
<comment type="caution">
    <text evidence="6">The sequence shown here is derived from an EMBL/GenBank/DDBJ whole genome shotgun (WGS) entry which is preliminary data.</text>
</comment>